<evidence type="ECO:0000313" key="7">
    <source>
        <dbReference type="Proteomes" id="UP000092993"/>
    </source>
</evidence>
<dbReference type="AlphaFoldDB" id="A0A1C7LUB7"/>
<protein>
    <submittedName>
        <fullName evidence="6">Putative aspartic-type endopeptidase CTSD</fullName>
    </submittedName>
</protein>
<dbReference type="PRINTS" id="PR00792">
    <property type="entry name" value="PEPSIN"/>
</dbReference>
<evidence type="ECO:0000256" key="2">
    <source>
        <dbReference type="ARBA" id="ARBA00022750"/>
    </source>
</evidence>
<evidence type="ECO:0000256" key="4">
    <source>
        <dbReference type="SAM" id="SignalP"/>
    </source>
</evidence>
<comment type="similarity">
    <text evidence="1 3">Belongs to the peptidase A1 family.</text>
</comment>
<dbReference type="PROSITE" id="PS00141">
    <property type="entry name" value="ASP_PROTEASE"/>
    <property type="match status" value="1"/>
</dbReference>
<proteinExistence type="inferred from homology"/>
<sequence>MEINGPGLSLAPALLLSLSLLLGEVAVGALKISGELRRARGADEASLARRASISGLIDRSDLTYLTNLTLGGSEYRCLIDTGSSDLWVAADVPNAKDTGKTASVNYAIGAANGPIKTAQLQFEGYTIENQAFIQATPDSNHAVNEGIIGLGPNSGSNVQQAFANSAGDAVLDRIFRQNTSTPNYLTILLGRSDDVSNLFPGDLTVGEVVSSYQNITSQPKLAVSQVSTPSGQHWQTLLDTNGIIGPDGQPIKVTSKNAPKDRLNVVFDSGFSLPQVPKPVADAIYARVPNATFINTSAGELWSLPCDVELNITFKFAGVSFPIHPVDTNMDDLAITDTAGNKICAGAFQPITTAASPNFDMILGMAFLRNAYLLINFGDFVDGASDKVGNPYIQLLPLTDPAQAHADFVKVRMNGVDETNFQLPRAPRYGGRR</sequence>
<dbReference type="InterPro" id="IPR021109">
    <property type="entry name" value="Peptidase_aspartic_dom_sf"/>
</dbReference>
<dbReference type="CDD" id="cd05471">
    <property type="entry name" value="pepsin_like"/>
    <property type="match status" value="1"/>
</dbReference>
<gene>
    <name evidence="6" type="primary">CTSD_4</name>
    <name evidence="6" type="ORF">A0H81_11750</name>
</gene>
<dbReference type="Pfam" id="PF00026">
    <property type="entry name" value="Asp"/>
    <property type="match status" value="1"/>
</dbReference>
<feature type="domain" description="Peptidase A1" evidence="5">
    <location>
        <begin position="64"/>
        <end position="385"/>
    </location>
</feature>
<evidence type="ECO:0000256" key="3">
    <source>
        <dbReference type="RuleBase" id="RU000454"/>
    </source>
</evidence>
<dbReference type="InterPro" id="IPR033121">
    <property type="entry name" value="PEPTIDASE_A1"/>
</dbReference>
<dbReference type="OrthoDB" id="15189at2759"/>
<evidence type="ECO:0000256" key="1">
    <source>
        <dbReference type="ARBA" id="ARBA00007447"/>
    </source>
</evidence>
<accession>A0A1C7LUB7</accession>
<dbReference type="PANTHER" id="PTHR47966">
    <property type="entry name" value="BETA-SITE APP-CLEAVING ENZYME, ISOFORM A-RELATED"/>
    <property type="match status" value="1"/>
</dbReference>
<comment type="caution">
    <text evidence="6">The sequence shown here is derived from an EMBL/GenBank/DDBJ whole genome shotgun (WGS) entry which is preliminary data.</text>
</comment>
<dbReference type="OMA" id="TCVGAFQ"/>
<name>A0A1C7LUB7_GRIFR</name>
<dbReference type="GO" id="GO:0006508">
    <property type="term" value="P:proteolysis"/>
    <property type="evidence" value="ECO:0007669"/>
    <property type="project" value="UniProtKB-KW"/>
</dbReference>
<dbReference type="InterPro" id="IPR001461">
    <property type="entry name" value="Aspartic_peptidase_A1"/>
</dbReference>
<dbReference type="PROSITE" id="PS51767">
    <property type="entry name" value="PEPTIDASE_A1"/>
    <property type="match status" value="1"/>
</dbReference>
<dbReference type="PANTHER" id="PTHR47966:SF73">
    <property type="entry name" value="PEPTIDASE A1 DOMAIN-CONTAINING PROTEIN"/>
    <property type="match status" value="1"/>
</dbReference>
<evidence type="ECO:0000259" key="5">
    <source>
        <dbReference type="PROSITE" id="PS51767"/>
    </source>
</evidence>
<dbReference type="SUPFAM" id="SSF50630">
    <property type="entry name" value="Acid proteases"/>
    <property type="match status" value="1"/>
</dbReference>
<reference evidence="6 7" key="1">
    <citation type="submission" date="2016-03" db="EMBL/GenBank/DDBJ databases">
        <title>Whole genome sequencing of Grifola frondosa 9006-11.</title>
        <authorList>
            <person name="Min B."/>
            <person name="Park H."/>
            <person name="Kim J.-G."/>
            <person name="Cho H."/>
            <person name="Oh Y.-L."/>
            <person name="Kong W.-S."/>
            <person name="Choi I.-G."/>
        </authorList>
    </citation>
    <scope>NUCLEOTIDE SEQUENCE [LARGE SCALE GENOMIC DNA]</scope>
    <source>
        <strain evidence="6 7">9006-11</strain>
    </source>
</reference>
<keyword evidence="4" id="KW-0732">Signal</keyword>
<evidence type="ECO:0000313" key="6">
    <source>
        <dbReference type="EMBL" id="OBZ68240.1"/>
    </source>
</evidence>
<organism evidence="6 7">
    <name type="scientific">Grifola frondosa</name>
    <name type="common">Maitake</name>
    <name type="synonym">Polyporus frondosus</name>
    <dbReference type="NCBI Taxonomy" id="5627"/>
    <lineage>
        <taxon>Eukaryota</taxon>
        <taxon>Fungi</taxon>
        <taxon>Dikarya</taxon>
        <taxon>Basidiomycota</taxon>
        <taxon>Agaricomycotina</taxon>
        <taxon>Agaricomycetes</taxon>
        <taxon>Polyporales</taxon>
        <taxon>Grifolaceae</taxon>
        <taxon>Grifola</taxon>
    </lineage>
</organism>
<keyword evidence="7" id="KW-1185">Reference proteome</keyword>
<dbReference type="Proteomes" id="UP000092993">
    <property type="component" value="Unassembled WGS sequence"/>
</dbReference>
<dbReference type="InterPro" id="IPR001969">
    <property type="entry name" value="Aspartic_peptidase_AS"/>
</dbReference>
<feature type="chain" id="PRO_5008888813" evidence="4">
    <location>
        <begin position="30"/>
        <end position="433"/>
    </location>
</feature>
<feature type="signal peptide" evidence="4">
    <location>
        <begin position="1"/>
        <end position="29"/>
    </location>
</feature>
<dbReference type="EMBL" id="LUGG01000022">
    <property type="protein sequence ID" value="OBZ68240.1"/>
    <property type="molecule type" value="Genomic_DNA"/>
</dbReference>
<dbReference type="Gene3D" id="2.40.70.10">
    <property type="entry name" value="Acid Proteases"/>
    <property type="match status" value="2"/>
</dbReference>
<keyword evidence="2 3" id="KW-0064">Aspartyl protease</keyword>
<keyword evidence="3" id="KW-0645">Protease</keyword>
<dbReference type="InterPro" id="IPR034164">
    <property type="entry name" value="Pepsin-like_dom"/>
</dbReference>
<dbReference type="STRING" id="5627.A0A1C7LUB7"/>
<keyword evidence="3" id="KW-0378">Hydrolase</keyword>
<dbReference type="GO" id="GO:0004190">
    <property type="term" value="F:aspartic-type endopeptidase activity"/>
    <property type="evidence" value="ECO:0007669"/>
    <property type="project" value="UniProtKB-KW"/>
</dbReference>